<keyword evidence="6" id="KW-0808">Transferase</keyword>
<dbReference type="Pfam" id="PF13424">
    <property type="entry name" value="TPR_12"/>
    <property type="match status" value="2"/>
</dbReference>
<evidence type="ECO:0000313" key="17">
    <source>
        <dbReference type="Proteomes" id="UP000295438"/>
    </source>
</evidence>
<dbReference type="AlphaFoldDB" id="A0A4R5URL8"/>
<evidence type="ECO:0000259" key="15">
    <source>
        <dbReference type="PROSITE" id="PS50109"/>
    </source>
</evidence>
<organism evidence="16 17">
    <name type="scientific">Algoriphagus formosus</name>
    <dbReference type="NCBI Taxonomy" id="2007308"/>
    <lineage>
        <taxon>Bacteria</taxon>
        <taxon>Pseudomonadati</taxon>
        <taxon>Bacteroidota</taxon>
        <taxon>Cytophagia</taxon>
        <taxon>Cytophagales</taxon>
        <taxon>Cyclobacteriaceae</taxon>
        <taxon>Algoriphagus</taxon>
    </lineage>
</organism>
<dbReference type="Gene3D" id="3.30.565.10">
    <property type="entry name" value="Histidine kinase-like ATPase, C-terminal domain"/>
    <property type="match status" value="1"/>
</dbReference>
<keyword evidence="14" id="KW-0732">Signal</keyword>
<dbReference type="RefSeq" id="WP_133391818.1">
    <property type="nucleotide sequence ID" value="NZ_SMUW01000037.1"/>
</dbReference>
<keyword evidence="7 13" id="KW-0812">Transmembrane</keyword>
<reference evidence="16 17" key="1">
    <citation type="submission" date="2019-03" db="EMBL/GenBank/DDBJ databases">
        <title>Algoriphagus aquimaris sp. nov., isolated form marine sediment in Pohang, Korea.</title>
        <authorList>
            <person name="Kim J."/>
            <person name="Yoon S.-H."/>
            <person name="Lee S.-S."/>
        </authorList>
    </citation>
    <scope>NUCLEOTIDE SEQUENCE [LARGE SCALE GENOMIC DNA]</scope>
    <source>
        <strain evidence="16 17">F21</strain>
    </source>
</reference>
<evidence type="ECO:0000256" key="8">
    <source>
        <dbReference type="ARBA" id="ARBA00022777"/>
    </source>
</evidence>
<feature type="domain" description="Histidine kinase" evidence="15">
    <location>
        <begin position="429"/>
        <end position="647"/>
    </location>
</feature>
<feature type="signal peptide" evidence="14">
    <location>
        <begin position="1"/>
        <end position="25"/>
    </location>
</feature>
<evidence type="ECO:0000256" key="1">
    <source>
        <dbReference type="ARBA" id="ARBA00000085"/>
    </source>
</evidence>
<keyword evidence="5" id="KW-0597">Phosphoprotein</keyword>
<keyword evidence="9 13" id="KW-1133">Transmembrane helix</keyword>
<evidence type="ECO:0000256" key="12">
    <source>
        <dbReference type="SAM" id="Coils"/>
    </source>
</evidence>
<keyword evidence="10 13" id="KW-0472">Membrane</keyword>
<comment type="caution">
    <text evidence="16">The sequence shown here is derived from an EMBL/GenBank/DDBJ whole genome shotgun (WGS) entry which is preliminary data.</text>
</comment>
<evidence type="ECO:0000256" key="3">
    <source>
        <dbReference type="ARBA" id="ARBA00012438"/>
    </source>
</evidence>
<dbReference type="Gene3D" id="1.10.287.130">
    <property type="match status" value="1"/>
</dbReference>
<feature type="repeat" description="TPR" evidence="11">
    <location>
        <begin position="165"/>
        <end position="198"/>
    </location>
</feature>
<accession>A0A4R5URL8</accession>
<dbReference type="SMART" id="SM00028">
    <property type="entry name" value="TPR"/>
    <property type="match status" value="5"/>
</dbReference>
<evidence type="ECO:0000256" key="6">
    <source>
        <dbReference type="ARBA" id="ARBA00022679"/>
    </source>
</evidence>
<evidence type="ECO:0000256" key="11">
    <source>
        <dbReference type="PROSITE-ProRule" id="PRU00339"/>
    </source>
</evidence>
<dbReference type="GO" id="GO:0005886">
    <property type="term" value="C:plasma membrane"/>
    <property type="evidence" value="ECO:0007669"/>
    <property type="project" value="UniProtKB-SubCell"/>
</dbReference>
<dbReference type="Pfam" id="PF02518">
    <property type="entry name" value="HATPase_c"/>
    <property type="match status" value="1"/>
</dbReference>
<dbReference type="InterPro" id="IPR003594">
    <property type="entry name" value="HATPase_dom"/>
</dbReference>
<feature type="transmembrane region" description="Helical" evidence="13">
    <location>
        <begin position="363"/>
        <end position="382"/>
    </location>
</feature>
<feature type="repeat" description="TPR" evidence="11">
    <location>
        <begin position="245"/>
        <end position="278"/>
    </location>
</feature>
<evidence type="ECO:0000313" key="16">
    <source>
        <dbReference type="EMBL" id="TDK41734.1"/>
    </source>
</evidence>
<protein>
    <recommendedName>
        <fullName evidence="3">histidine kinase</fullName>
        <ecNumber evidence="3">2.7.13.3</ecNumber>
    </recommendedName>
</protein>
<evidence type="ECO:0000256" key="14">
    <source>
        <dbReference type="SAM" id="SignalP"/>
    </source>
</evidence>
<dbReference type="InterPro" id="IPR004358">
    <property type="entry name" value="Sig_transdc_His_kin-like_C"/>
</dbReference>
<dbReference type="PROSITE" id="PS50109">
    <property type="entry name" value="HIS_KIN"/>
    <property type="match status" value="1"/>
</dbReference>
<dbReference type="InterPro" id="IPR019734">
    <property type="entry name" value="TPR_rpt"/>
</dbReference>
<dbReference type="Proteomes" id="UP000295438">
    <property type="component" value="Unassembled WGS sequence"/>
</dbReference>
<dbReference type="PANTHER" id="PTHR45453:SF2">
    <property type="entry name" value="HISTIDINE KINASE"/>
    <property type="match status" value="1"/>
</dbReference>
<keyword evidence="4" id="KW-1003">Cell membrane</keyword>
<dbReference type="SUPFAM" id="SSF55874">
    <property type="entry name" value="ATPase domain of HSP90 chaperone/DNA topoisomerase II/histidine kinase"/>
    <property type="match status" value="1"/>
</dbReference>
<dbReference type="InterPro" id="IPR003661">
    <property type="entry name" value="HisK_dim/P_dom"/>
</dbReference>
<keyword evidence="11" id="KW-0802">TPR repeat</keyword>
<dbReference type="SMART" id="SM00388">
    <property type="entry name" value="HisKA"/>
    <property type="match status" value="1"/>
</dbReference>
<evidence type="ECO:0000256" key="5">
    <source>
        <dbReference type="ARBA" id="ARBA00022553"/>
    </source>
</evidence>
<dbReference type="PROSITE" id="PS50005">
    <property type="entry name" value="TPR"/>
    <property type="match status" value="3"/>
</dbReference>
<sequence>MSYKLYKKLLSLCFLVFASIPLGLAQQVSVDSLRNLLPSLNSESRVDVLNQLGTELRERSQQEAMDYSFEADSIAKEIQYLSGEARAKENIGWINYRRGKWQTAFEYSETAFGLATQINDSLQIARILNNIGALYFEQQNFKMALLQFQNAYDAVEGKDDLYTQIRSLNNLAYIYSQLGNYDSALFFAKKAININEASGSPYLTSFSNRVIGDVYLSQGYLDSASIIFENSLDMARRQGLSTTLASVMHRLGDTYLRKGELDKAEAILLEGVEVSKANNFRDELAKSHKYLAELYEQKGNLRMSLQHLNSYVSINDSLTNKMNQDRISLMQGMFQDNLEKSEVELLKAQNQNQADRLAFINRIVWIMSIAAIIVLVLGFWVVKFNLDIRKINADLVAQQQKIASQNADLERKSEQLQTINETKNKLFSILSHDLKGPIASVKGLIDMTVGGDISQEEFFEILNTLKKDVDSVHFTLSNTLNWSLSQMEGFKLNPVKVNLNSLFKNTEHLLSRQIQSKSLHIKNELPEDLDLMIDQDLIEVVMRNILSNAIKYSPENGVIRSFIKENQSSLIWCVEDEGKGVNPEQISQILREDYSITQSKPGTQKEKGSGLGLQVCKEFVRMVDGNLSIENISGKGARVCVHFPASLLIRETNSVYS</sequence>
<dbReference type="EMBL" id="SMUW01000037">
    <property type="protein sequence ID" value="TDK41734.1"/>
    <property type="molecule type" value="Genomic_DNA"/>
</dbReference>
<feature type="repeat" description="TPR" evidence="11">
    <location>
        <begin position="125"/>
        <end position="158"/>
    </location>
</feature>
<proteinExistence type="predicted"/>
<keyword evidence="8" id="KW-0418">Kinase</keyword>
<evidence type="ECO:0000256" key="2">
    <source>
        <dbReference type="ARBA" id="ARBA00004651"/>
    </source>
</evidence>
<evidence type="ECO:0000256" key="4">
    <source>
        <dbReference type="ARBA" id="ARBA00022475"/>
    </source>
</evidence>
<feature type="chain" id="PRO_5020371713" description="histidine kinase" evidence="14">
    <location>
        <begin position="26"/>
        <end position="657"/>
    </location>
</feature>
<dbReference type="GO" id="GO:0000155">
    <property type="term" value="F:phosphorelay sensor kinase activity"/>
    <property type="evidence" value="ECO:0007669"/>
    <property type="project" value="InterPro"/>
</dbReference>
<evidence type="ECO:0000256" key="9">
    <source>
        <dbReference type="ARBA" id="ARBA00022989"/>
    </source>
</evidence>
<dbReference type="InterPro" id="IPR011990">
    <property type="entry name" value="TPR-like_helical_dom_sf"/>
</dbReference>
<dbReference type="Pfam" id="PF13181">
    <property type="entry name" value="TPR_8"/>
    <property type="match status" value="1"/>
</dbReference>
<dbReference type="Gene3D" id="1.25.40.10">
    <property type="entry name" value="Tetratricopeptide repeat domain"/>
    <property type="match status" value="2"/>
</dbReference>
<evidence type="ECO:0000256" key="10">
    <source>
        <dbReference type="ARBA" id="ARBA00023136"/>
    </source>
</evidence>
<dbReference type="InterPro" id="IPR036890">
    <property type="entry name" value="HATPase_C_sf"/>
</dbReference>
<gene>
    <name evidence="16" type="ORF">E1898_17280</name>
</gene>
<dbReference type="InterPro" id="IPR050351">
    <property type="entry name" value="BphY/WalK/GraS-like"/>
</dbReference>
<keyword evidence="12" id="KW-0175">Coiled coil</keyword>
<evidence type="ECO:0000256" key="13">
    <source>
        <dbReference type="SAM" id="Phobius"/>
    </source>
</evidence>
<dbReference type="PRINTS" id="PR00344">
    <property type="entry name" value="BCTRLSENSOR"/>
</dbReference>
<dbReference type="PANTHER" id="PTHR45453">
    <property type="entry name" value="PHOSPHATE REGULON SENSOR PROTEIN PHOR"/>
    <property type="match status" value="1"/>
</dbReference>
<dbReference type="SUPFAM" id="SSF47384">
    <property type="entry name" value="Homodimeric domain of signal transducing histidine kinase"/>
    <property type="match status" value="1"/>
</dbReference>
<comment type="subcellular location">
    <subcellularLocation>
        <location evidence="2">Cell membrane</location>
        <topology evidence="2">Multi-pass membrane protein</topology>
    </subcellularLocation>
</comment>
<dbReference type="GO" id="GO:0016036">
    <property type="term" value="P:cellular response to phosphate starvation"/>
    <property type="evidence" value="ECO:0007669"/>
    <property type="project" value="TreeGrafter"/>
</dbReference>
<dbReference type="GO" id="GO:0004721">
    <property type="term" value="F:phosphoprotein phosphatase activity"/>
    <property type="evidence" value="ECO:0007669"/>
    <property type="project" value="TreeGrafter"/>
</dbReference>
<keyword evidence="17" id="KW-1185">Reference proteome</keyword>
<dbReference type="CDD" id="cd00082">
    <property type="entry name" value="HisKA"/>
    <property type="match status" value="1"/>
</dbReference>
<evidence type="ECO:0000256" key="7">
    <source>
        <dbReference type="ARBA" id="ARBA00022692"/>
    </source>
</evidence>
<name>A0A4R5URL8_9BACT</name>
<dbReference type="SMART" id="SM00387">
    <property type="entry name" value="HATPase_c"/>
    <property type="match status" value="1"/>
</dbReference>
<comment type="catalytic activity">
    <reaction evidence="1">
        <text>ATP + protein L-histidine = ADP + protein N-phospho-L-histidine.</text>
        <dbReference type="EC" id="2.7.13.3"/>
    </reaction>
</comment>
<dbReference type="InterPro" id="IPR005467">
    <property type="entry name" value="His_kinase_dom"/>
</dbReference>
<dbReference type="SUPFAM" id="SSF48452">
    <property type="entry name" value="TPR-like"/>
    <property type="match status" value="2"/>
</dbReference>
<dbReference type="InterPro" id="IPR036097">
    <property type="entry name" value="HisK_dim/P_sf"/>
</dbReference>
<dbReference type="EC" id="2.7.13.3" evidence="3"/>
<feature type="coiled-coil region" evidence="12">
    <location>
        <begin position="395"/>
        <end position="422"/>
    </location>
</feature>